<keyword evidence="3 5" id="KW-0808">Transferase</keyword>
<dbReference type="NCBIfam" id="NF002325">
    <property type="entry name" value="PRK01278.1"/>
    <property type="match status" value="1"/>
</dbReference>
<evidence type="ECO:0000256" key="4">
    <source>
        <dbReference type="ARBA" id="ARBA00022898"/>
    </source>
</evidence>
<dbReference type="UniPathway" id="UPA00068">
    <property type="reaction ID" value="UER00109"/>
</dbReference>
<dbReference type="Gene3D" id="3.90.1150.10">
    <property type="entry name" value="Aspartate Aminotransferase, domain 1"/>
    <property type="match status" value="1"/>
</dbReference>
<dbReference type="GO" id="GO:0005737">
    <property type="term" value="C:cytoplasm"/>
    <property type="evidence" value="ECO:0007669"/>
    <property type="project" value="UniProtKB-SubCell"/>
</dbReference>
<comment type="pathway">
    <text evidence="5">Amino-acid biosynthesis; L-arginine biosynthesis; N(2)-acetyl-L-ornithine from L-glutamate: step 4/4.</text>
</comment>
<keyword evidence="1 5" id="KW-0032">Aminotransferase</keyword>
<name>D7EBQ7_METEZ</name>
<dbReference type="NCBIfam" id="NF002874">
    <property type="entry name" value="PRK03244.1"/>
    <property type="match status" value="1"/>
</dbReference>
<comment type="subcellular location">
    <subcellularLocation>
        <location evidence="5">Cytoplasm</location>
    </subcellularLocation>
</comment>
<keyword evidence="2 5" id="KW-0028">Amino-acid biosynthesis</keyword>
<feature type="binding site" evidence="5">
    <location>
        <position position="276"/>
    </location>
    <ligand>
        <name>N(2)-acetyl-L-ornithine</name>
        <dbReference type="ChEBI" id="CHEBI:57805"/>
    </ligand>
</feature>
<dbReference type="PANTHER" id="PTHR11986">
    <property type="entry name" value="AMINOTRANSFERASE CLASS III"/>
    <property type="match status" value="1"/>
</dbReference>
<dbReference type="GO" id="GO:0042802">
    <property type="term" value="F:identical protein binding"/>
    <property type="evidence" value="ECO:0007669"/>
    <property type="project" value="TreeGrafter"/>
</dbReference>
<dbReference type="EC" id="2.6.1.11" evidence="5"/>
<feature type="binding site" evidence="5">
    <location>
        <begin position="109"/>
        <end position="110"/>
    </location>
    <ligand>
        <name>pyridoxal 5'-phosphate</name>
        <dbReference type="ChEBI" id="CHEBI:597326"/>
    </ligand>
</feature>
<keyword evidence="5" id="KW-0055">Arginine biosynthesis</keyword>
<organism evidence="6 7">
    <name type="scientific">Methanohalobium evestigatum (strain ATCC BAA-1072 / DSM 3721 / NBRC 107634 / OCM 161 / Z-7303)</name>
    <dbReference type="NCBI Taxonomy" id="644295"/>
    <lineage>
        <taxon>Archaea</taxon>
        <taxon>Methanobacteriati</taxon>
        <taxon>Methanobacteriota</taxon>
        <taxon>Stenosarchaea group</taxon>
        <taxon>Methanomicrobia</taxon>
        <taxon>Methanosarcinales</taxon>
        <taxon>Methanosarcinaceae</taxon>
        <taxon>Methanohalobium</taxon>
    </lineage>
</organism>
<feature type="binding site" evidence="5">
    <location>
        <position position="277"/>
    </location>
    <ligand>
        <name>pyridoxal 5'-phosphate</name>
        <dbReference type="ChEBI" id="CHEBI:597326"/>
    </ligand>
</feature>
<feature type="binding site" evidence="5">
    <location>
        <begin position="221"/>
        <end position="224"/>
    </location>
    <ligand>
        <name>pyridoxal 5'-phosphate</name>
        <dbReference type="ChEBI" id="CHEBI:597326"/>
    </ligand>
</feature>
<dbReference type="STRING" id="644295.Metev_2072"/>
<dbReference type="HAMAP" id="MF_01107">
    <property type="entry name" value="ArgD_aminotrans_3"/>
    <property type="match status" value="1"/>
</dbReference>
<dbReference type="AlphaFoldDB" id="D7EBQ7"/>
<feature type="binding site" evidence="5">
    <location>
        <position position="136"/>
    </location>
    <ligand>
        <name>pyridoxal 5'-phosphate</name>
        <dbReference type="ChEBI" id="CHEBI:597326"/>
    </ligand>
</feature>
<dbReference type="GeneID" id="9347733"/>
<dbReference type="Pfam" id="PF00202">
    <property type="entry name" value="Aminotran_3"/>
    <property type="match status" value="1"/>
</dbReference>
<accession>D7EBQ7</accession>
<dbReference type="SUPFAM" id="SSF53383">
    <property type="entry name" value="PLP-dependent transferases"/>
    <property type="match status" value="1"/>
</dbReference>
<sequence length="386" mass="42336">MPGSETYESIVSRDEKYVMQNYTRQPIALKKGEGAVVYDVDDNQYIDCLAGIAVNNVGHCHPNVVNAIKKQSEQLIHVSNLYYTQIQTQLAEKLVELTEMDRIFFCNSGAEAIESAMKLARSVSKKTDFVAAEQSFHGRTIGSLSVTHKEKFRKPFAPLIEDVNFVPYNDSQAVADSITNNTAAVIVEPIQGEGGVNIPSNDYLKELRKICDDTGTLLIFDEVQTGFGRTGKWFCKQHSGVQPDIMAMAKAMGGGFPIGAIASKEGITFDKGEHASTFGGNPLACAASLGAIRAIEDDSLVQRSKELGDYFVERLKNISRDDVVEVRGRGLMIGMELKSDCKKILNYARENGVLLNCTSDSVLRIVPPLVITSEQIDKVVDVIEQA</sequence>
<keyword evidence="7" id="KW-1185">Reference proteome</keyword>
<evidence type="ECO:0000313" key="7">
    <source>
        <dbReference type="Proteomes" id="UP000000391"/>
    </source>
</evidence>
<dbReference type="InterPro" id="IPR004636">
    <property type="entry name" value="AcOrn/SuccOrn_fam"/>
</dbReference>
<evidence type="ECO:0000256" key="1">
    <source>
        <dbReference type="ARBA" id="ARBA00022576"/>
    </source>
</evidence>
<proteinExistence type="inferred from homology"/>
<dbReference type="FunFam" id="3.40.640.10:FF:000004">
    <property type="entry name" value="Acetylornithine aminotransferase"/>
    <property type="match status" value="1"/>
</dbReference>
<dbReference type="KEGG" id="mev:Metev_2072"/>
<feature type="modified residue" description="N6-(pyridoxal phosphate)lysine" evidence="5">
    <location>
        <position position="250"/>
    </location>
</feature>
<dbReference type="CDD" id="cd00610">
    <property type="entry name" value="OAT_like"/>
    <property type="match status" value="1"/>
</dbReference>
<comment type="similarity">
    <text evidence="5">Belongs to the class-III pyridoxal-phosphate-dependent aminotransferase family. ArgD subfamily.</text>
</comment>
<dbReference type="PANTHER" id="PTHR11986:SF79">
    <property type="entry name" value="ACETYLORNITHINE AMINOTRANSFERASE, MITOCHONDRIAL"/>
    <property type="match status" value="1"/>
</dbReference>
<reference evidence="6 7" key="1">
    <citation type="submission" date="2010-06" db="EMBL/GenBank/DDBJ databases">
        <title>Complete sequence chromosome of Methanohalobium evestigatum Z-7303.</title>
        <authorList>
            <consortium name="US DOE Joint Genome Institute"/>
            <person name="Lucas S."/>
            <person name="Copeland A."/>
            <person name="Lapidus A."/>
            <person name="Cheng J.-F."/>
            <person name="Bruce D."/>
            <person name="Goodwin L."/>
            <person name="Pitluck S."/>
            <person name="Saunders E."/>
            <person name="Detter J.C."/>
            <person name="Han C."/>
            <person name="Tapia R."/>
            <person name="Land M."/>
            <person name="Hauser L."/>
            <person name="Kyrpides N."/>
            <person name="Mikhailova N."/>
            <person name="Sieprawska-Lupa M."/>
            <person name="Whitman W.B."/>
            <person name="Anderson I."/>
            <person name="Woyke T."/>
        </authorList>
    </citation>
    <scope>NUCLEOTIDE SEQUENCE [LARGE SCALE GENOMIC DNA]</scope>
    <source>
        <strain evidence="7">ATCC BAA-1072 / DSM 3721 / NBRC 107634 / OCM 161 / Z-7303</strain>
    </source>
</reference>
<evidence type="ECO:0000313" key="6">
    <source>
        <dbReference type="EMBL" id="ADI74899.1"/>
    </source>
</evidence>
<dbReference type="InterPro" id="IPR050103">
    <property type="entry name" value="Class-III_PLP-dep_AT"/>
</dbReference>
<dbReference type="EMBL" id="CP002069">
    <property type="protein sequence ID" value="ADI74899.1"/>
    <property type="molecule type" value="Genomic_DNA"/>
</dbReference>
<gene>
    <name evidence="5" type="primary">argD</name>
    <name evidence="6" type="ordered locus">Metev_2072</name>
</gene>
<keyword evidence="5" id="KW-0963">Cytoplasm</keyword>
<comment type="cofactor">
    <cofactor evidence="5">
        <name>pyridoxal 5'-phosphate</name>
        <dbReference type="ChEBI" id="CHEBI:597326"/>
    </cofactor>
    <text evidence="5">Binds 1 pyridoxal phosphate per subunit.</text>
</comment>
<evidence type="ECO:0000256" key="5">
    <source>
        <dbReference type="HAMAP-Rule" id="MF_01107"/>
    </source>
</evidence>
<protein>
    <recommendedName>
        <fullName evidence="5">Acetylornithine aminotransferase</fullName>
        <shortName evidence="5">ACOAT</shortName>
        <ecNumber evidence="5">2.6.1.11</ecNumber>
    </recommendedName>
</protein>
<dbReference type="Proteomes" id="UP000000391">
    <property type="component" value="Chromosome"/>
</dbReference>
<dbReference type="InterPro" id="IPR015421">
    <property type="entry name" value="PyrdxlP-dep_Trfase_major"/>
</dbReference>
<evidence type="ECO:0000256" key="2">
    <source>
        <dbReference type="ARBA" id="ARBA00022605"/>
    </source>
</evidence>
<dbReference type="GO" id="GO:0003992">
    <property type="term" value="F:N2-acetyl-L-ornithine:2-oxoglutarate 5-aminotransferase activity"/>
    <property type="evidence" value="ECO:0007669"/>
    <property type="project" value="UniProtKB-UniRule"/>
</dbReference>
<dbReference type="GO" id="GO:0006526">
    <property type="term" value="P:L-arginine biosynthetic process"/>
    <property type="evidence" value="ECO:0007669"/>
    <property type="project" value="UniProtKB-UniRule"/>
</dbReference>
<feature type="binding site" evidence="5">
    <location>
        <position position="139"/>
    </location>
    <ligand>
        <name>N(2)-acetyl-L-ornithine</name>
        <dbReference type="ChEBI" id="CHEBI:57805"/>
    </ligand>
</feature>
<dbReference type="InterPro" id="IPR015422">
    <property type="entry name" value="PyrdxlP-dep_Trfase_small"/>
</dbReference>
<dbReference type="InterPro" id="IPR005814">
    <property type="entry name" value="Aminotrans_3"/>
</dbReference>
<dbReference type="HOGENOM" id="CLU_016922_10_1_2"/>
<comment type="subunit">
    <text evidence="5">Homodimer.</text>
</comment>
<comment type="miscellaneous">
    <text evidence="5">May also have succinyldiaminopimelate aminotransferase activity, thus carrying out the corresponding step in lysine biosynthesis.</text>
</comment>
<dbReference type="InterPro" id="IPR015424">
    <property type="entry name" value="PyrdxlP-dep_Trfase"/>
</dbReference>
<dbReference type="InterPro" id="IPR049704">
    <property type="entry name" value="Aminotrans_3_PPA_site"/>
</dbReference>
<keyword evidence="4 5" id="KW-0663">Pyridoxal phosphate</keyword>
<dbReference type="PIRSF" id="PIRSF000521">
    <property type="entry name" value="Transaminase_4ab_Lys_Orn"/>
    <property type="match status" value="1"/>
</dbReference>
<dbReference type="Gene3D" id="3.40.640.10">
    <property type="entry name" value="Type I PLP-dependent aspartate aminotransferase-like (Major domain)"/>
    <property type="match status" value="1"/>
</dbReference>
<dbReference type="NCBIfam" id="TIGR00707">
    <property type="entry name" value="argD"/>
    <property type="match status" value="1"/>
</dbReference>
<dbReference type="GO" id="GO:0030170">
    <property type="term" value="F:pyridoxal phosphate binding"/>
    <property type="evidence" value="ECO:0007669"/>
    <property type="project" value="InterPro"/>
</dbReference>
<dbReference type="RefSeq" id="WP_013195464.1">
    <property type="nucleotide sequence ID" value="NC_014253.1"/>
</dbReference>
<comment type="catalytic activity">
    <reaction evidence="5">
        <text>N(2)-acetyl-L-ornithine + 2-oxoglutarate = N-acetyl-L-glutamate 5-semialdehyde + L-glutamate</text>
        <dbReference type="Rhea" id="RHEA:18049"/>
        <dbReference type="ChEBI" id="CHEBI:16810"/>
        <dbReference type="ChEBI" id="CHEBI:29123"/>
        <dbReference type="ChEBI" id="CHEBI:29985"/>
        <dbReference type="ChEBI" id="CHEBI:57805"/>
        <dbReference type="EC" id="2.6.1.11"/>
    </reaction>
</comment>
<dbReference type="PROSITE" id="PS00600">
    <property type="entry name" value="AA_TRANSFER_CLASS_3"/>
    <property type="match status" value="1"/>
</dbReference>
<evidence type="ECO:0000256" key="3">
    <source>
        <dbReference type="ARBA" id="ARBA00022679"/>
    </source>
</evidence>